<comment type="caution">
    <text evidence="1">The sequence shown here is derived from an EMBL/GenBank/DDBJ whole genome shotgun (WGS) entry which is preliminary data.</text>
</comment>
<name>A0A2P5EH38_TREOI</name>
<dbReference type="EMBL" id="JXTC01000156">
    <property type="protein sequence ID" value="PON84839.1"/>
    <property type="molecule type" value="Genomic_DNA"/>
</dbReference>
<gene>
    <name evidence="1" type="ORF">TorRG33x02_193910</name>
</gene>
<evidence type="ECO:0008006" key="3">
    <source>
        <dbReference type="Google" id="ProtNLM"/>
    </source>
</evidence>
<dbReference type="Gene3D" id="3.40.50.720">
    <property type="entry name" value="NAD(P)-binding Rossmann-like Domain"/>
    <property type="match status" value="1"/>
</dbReference>
<accession>A0A2P5EH38</accession>
<protein>
    <recommendedName>
        <fullName evidence="3">NAD(P)-binding domain containing protein</fullName>
    </recommendedName>
</protein>
<dbReference type="STRING" id="63057.A0A2P5EH38"/>
<dbReference type="InParanoid" id="A0A2P5EH38"/>
<keyword evidence="2" id="KW-1185">Reference proteome</keyword>
<proteinExistence type="predicted"/>
<sequence>MTLNKRYSNSYHTNGVVVTRIPLDQEVMSSNPEDVTLGNESNVARISETPKILRELYPDMCFPEKREDDKPLQPKYRVSIEKAKSLGISFIPLEVSLRDTVESLKEKGLLSPAGPMPGAWCRLNLGHARSGMYCRGPDL</sequence>
<dbReference type="Proteomes" id="UP000237000">
    <property type="component" value="Unassembled WGS sequence"/>
</dbReference>
<evidence type="ECO:0000313" key="1">
    <source>
        <dbReference type="EMBL" id="PON84839.1"/>
    </source>
</evidence>
<evidence type="ECO:0000313" key="2">
    <source>
        <dbReference type="Proteomes" id="UP000237000"/>
    </source>
</evidence>
<organism evidence="1 2">
    <name type="scientific">Trema orientale</name>
    <name type="common">Charcoal tree</name>
    <name type="synonym">Celtis orientalis</name>
    <dbReference type="NCBI Taxonomy" id="63057"/>
    <lineage>
        <taxon>Eukaryota</taxon>
        <taxon>Viridiplantae</taxon>
        <taxon>Streptophyta</taxon>
        <taxon>Embryophyta</taxon>
        <taxon>Tracheophyta</taxon>
        <taxon>Spermatophyta</taxon>
        <taxon>Magnoliopsida</taxon>
        <taxon>eudicotyledons</taxon>
        <taxon>Gunneridae</taxon>
        <taxon>Pentapetalae</taxon>
        <taxon>rosids</taxon>
        <taxon>fabids</taxon>
        <taxon>Rosales</taxon>
        <taxon>Cannabaceae</taxon>
        <taxon>Trema</taxon>
    </lineage>
</organism>
<reference evidence="2" key="1">
    <citation type="submission" date="2016-06" db="EMBL/GenBank/DDBJ databases">
        <title>Parallel loss of symbiosis genes in relatives of nitrogen-fixing non-legume Parasponia.</title>
        <authorList>
            <person name="Van Velzen R."/>
            <person name="Holmer R."/>
            <person name="Bu F."/>
            <person name="Rutten L."/>
            <person name="Van Zeijl A."/>
            <person name="Liu W."/>
            <person name="Santuari L."/>
            <person name="Cao Q."/>
            <person name="Sharma T."/>
            <person name="Shen D."/>
            <person name="Roswanjaya Y."/>
            <person name="Wardhani T."/>
            <person name="Kalhor M.S."/>
            <person name="Jansen J."/>
            <person name="Van den Hoogen J."/>
            <person name="Gungor B."/>
            <person name="Hartog M."/>
            <person name="Hontelez J."/>
            <person name="Verver J."/>
            <person name="Yang W.-C."/>
            <person name="Schijlen E."/>
            <person name="Repin R."/>
            <person name="Schilthuizen M."/>
            <person name="Schranz E."/>
            <person name="Heidstra R."/>
            <person name="Miyata K."/>
            <person name="Fedorova E."/>
            <person name="Kohlen W."/>
            <person name="Bisseling T."/>
            <person name="Smit S."/>
            <person name="Geurts R."/>
        </authorList>
    </citation>
    <scope>NUCLEOTIDE SEQUENCE [LARGE SCALE GENOMIC DNA]</scope>
    <source>
        <strain evidence="2">cv. RG33-2</strain>
    </source>
</reference>
<dbReference type="OrthoDB" id="2735536at2759"/>
<dbReference type="AlphaFoldDB" id="A0A2P5EH38"/>